<dbReference type="EMBL" id="BPVZ01000245">
    <property type="protein sequence ID" value="GKV48095.1"/>
    <property type="molecule type" value="Genomic_DNA"/>
</dbReference>
<name>A0AAV5ME70_9ROSI</name>
<keyword evidence="2" id="KW-1185">Reference proteome</keyword>
<evidence type="ECO:0000313" key="2">
    <source>
        <dbReference type="Proteomes" id="UP001054252"/>
    </source>
</evidence>
<dbReference type="Proteomes" id="UP001054252">
    <property type="component" value="Unassembled WGS sequence"/>
</dbReference>
<protein>
    <submittedName>
        <fullName evidence="1">Uncharacterized protein</fullName>
    </submittedName>
</protein>
<dbReference type="AlphaFoldDB" id="A0AAV5ME70"/>
<reference evidence="1 2" key="1">
    <citation type="journal article" date="2021" name="Commun. Biol.">
        <title>The genome of Shorea leprosula (Dipterocarpaceae) highlights the ecological relevance of drought in aseasonal tropical rainforests.</title>
        <authorList>
            <person name="Ng K.K.S."/>
            <person name="Kobayashi M.J."/>
            <person name="Fawcett J.A."/>
            <person name="Hatakeyama M."/>
            <person name="Paape T."/>
            <person name="Ng C.H."/>
            <person name="Ang C.C."/>
            <person name="Tnah L.H."/>
            <person name="Lee C.T."/>
            <person name="Nishiyama T."/>
            <person name="Sese J."/>
            <person name="O'Brien M.J."/>
            <person name="Copetti D."/>
            <person name="Mohd Noor M.I."/>
            <person name="Ong R.C."/>
            <person name="Putra M."/>
            <person name="Sireger I.Z."/>
            <person name="Indrioko S."/>
            <person name="Kosugi Y."/>
            <person name="Izuno A."/>
            <person name="Isagi Y."/>
            <person name="Lee S.L."/>
            <person name="Shimizu K.K."/>
        </authorList>
    </citation>
    <scope>NUCLEOTIDE SEQUENCE [LARGE SCALE GENOMIC DNA]</scope>
    <source>
        <strain evidence="1">214</strain>
    </source>
</reference>
<evidence type="ECO:0000313" key="1">
    <source>
        <dbReference type="EMBL" id="GKV48095.1"/>
    </source>
</evidence>
<gene>
    <name evidence="1" type="ORF">SLEP1_g54931</name>
</gene>
<comment type="caution">
    <text evidence="1">The sequence shown here is derived from an EMBL/GenBank/DDBJ whole genome shotgun (WGS) entry which is preliminary data.</text>
</comment>
<organism evidence="1 2">
    <name type="scientific">Rubroshorea leprosula</name>
    <dbReference type="NCBI Taxonomy" id="152421"/>
    <lineage>
        <taxon>Eukaryota</taxon>
        <taxon>Viridiplantae</taxon>
        <taxon>Streptophyta</taxon>
        <taxon>Embryophyta</taxon>
        <taxon>Tracheophyta</taxon>
        <taxon>Spermatophyta</taxon>
        <taxon>Magnoliopsida</taxon>
        <taxon>eudicotyledons</taxon>
        <taxon>Gunneridae</taxon>
        <taxon>Pentapetalae</taxon>
        <taxon>rosids</taxon>
        <taxon>malvids</taxon>
        <taxon>Malvales</taxon>
        <taxon>Dipterocarpaceae</taxon>
        <taxon>Rubroshorea</taxon>
    </lineage>
</organism>
<sequence>MKVEGLNRGYNQKNNNNRTKLQLTALLYSPILLLHRLVAGLPNSTGLLACCKYPLVQSSPFTEKSLVSSDSRLLLLRCSLSQFRFFSFYPNSTALSPIPVFLQRTAITHGCSLILDSDMQDFSKPTLNYASA</sequence>
<accession>A0AAV5ME70</accession>
<proteinExistence type="predicted"/>